<dbReference type="PANTHER" id="PTHR39217:SF1">
    <property type="entry name" value="GLUTATHIONE SYNTHETASE"/>
    <property type="match status" value="1"/>
</dbReference>
<dbReference type="Gene3D" id="3.30.470.20">
    <property type="entry name" value="ATP-grasp fold, B domain"/>
    <property type="match status" value="1"/>
</dbReference>
<name>A0ABV7MEB6_9PROT</name>
<evidence type="ECO:0000313" key="2">
    <source>
        <dbReference type="Proteomes" id="UP001595607"/>
    </source>
</evidence>
<sequence length="274" mass="29630">MTLTILVPDGGCPLPWRAHYDRLQAALASASIQTQPAPWPELPATGAATPLLAWGYHLEAETWDRALGARDPVAPTLNALGILRWNSDKRYLRDVERRTPIVPTVFAETVTDETARSVRQRFGRGPLIAKPFVGGTAYGVRRAEDAAELVGAERVLIQPFLDEITAFGEISIMVFAGRYSHAVLKTAANGEFRVQSDFGGRVEAFEPPAPAIGAAMAALTACPEPPVYARVDLVPHGGGWAVMELELIEPELFLDHAPDRGAAMAKAFAEALRQ</sequence>
<dbReference type="SUPFAM" id="SSF56059">
    <property type="entry name" value="Glutathione synthetase ATP-binding domain-like"/>
    <property type="match status" value="1"/>
</dbReference>
<dbReference type="GO" id="GO:0016874">
    <property type="term" value="F:ligase activity"/>
    <property type="evidence" value="ECO:0007669"/>
    <property type="project" value="UniProtKB-KW"/>
</dbReference>
<evidence type="ECO:0000313" key="1">
    <source>
        <dbReference type="EMBL" id="MFC3303695.1"/>
    </source>
</evidence>
<dbReference type="Proteomes" id="UP001595607">
    <property type="component" value="Unassembled WGS sequence"/>
</dbReference>
<accession>A0ABV7MEB6</accession>
<keyword evidence="1" id="KW-0436">Ligase</keyword>
<keyword evidence="2" id="KW-1185">Reference proteome</keyword>
<proteinExistence type="predicted"/>
<protein>
    <submittedName>
        <fullName evidence="1">RimK family alpha-L-glutamate ligase</fullName>
    </submittedName>
</protein>
<comment type="caution">
    <text evidence="1">The sequence shown here is derived from an EMBL/GenBank/DDBJ whole genome shotgun (WGS) entry which is preliminary data.</text>
</comment>
<organism evidence="1 2">
    <name type="scientific">Parvularcula lutaonensis</name>
    <dbReference type="NCBI Taxonomy" id="491923"/>
    <lineage>
        <taxon>Bacteria</taxon>
        <taxon>Pseudomonadati</taxon>
        <taxon>Pseudomonadota</taxon>
        <taxon>Alphaproteobacteria</taxon>
        <taxon>Parvularculales</taxon>
        <taxon>Parvularculaceae</taxon>
        <taxon>Parvularcula</taxon>
    </lineage>
</organism>
<reference evidence="2" key="1">
    <citation type="journal article" date="2019" name="Int. J. Syst. Evol. Microbiol.">
        <title>The Global Catalogue of Microorganisms (GCM) 10K type strain sequencing project: providing services to taxonomists for standard genome sequencing and annotation.</title>
        <authorList>
            <consortium name="The Broad Institute Genomics Platform"/>
            <consortium name="The Broad Institute Genome Sequencing Center for Infectious Disease"/>
            <person name="Wu L."/>
            <person name="Ma J."/>
        </authorList>
    </citation>
    <scope>NUCLEOTIDE SEQUENCE [LARGE SCALE GENOMIC DNA]</scope>
    <source>
        <strain evidence="2">KCTC 22245</strain>
    </source>
</reference>
<gene>
    <name evidence="1" type="ORF">ACFONP_13260</name>
</gene>
<dbReference type="InterPro" id="IPR053191">
    <property type="entry name" value="DcsG_Biosynth_Enzyme"/>
</dbReference>
<dbReference type="EMBL" id="JBHRVA010000003">
    <property type="protein sequence ID" value="MFC3303695.1"/>
    <property type="molecule type" value="Genomic_DNA"/>
</dbReference>
<dbReference type="PANTHER" id="PTHR39217">
    <property type="match status" value="1"/>
</dbReference>
<dbReference type="RefSeq" id="WP_189576480.1">
    <property type="nucleotide sequence ID" value="NZ_BMXU01000002.1"/>
</dbReference>